<evidence type="ECO:0000256" key="2">
    <source>
        <dbReference type="ARBA" id="ARBA00004240"/>
    </source>
</evidence>
<dbReference type="GO" id="GO:0005783">
    <property type="term" value="C:endoplasmic reticulum"/>
    <property type="evidence" value="ECO:0007669"/>
    <property type="project" value="UniProtKB-SubCell"/>
</dbReference>
<dbReference type="AlphaFoldDB" id="A0A1S3ICM8"/>
<evidence type="ECO:0000256" key="5">
    <source>
        <dbReference type="ARBA" id="ARBA00015817"/>
    </source>
</evidence>
<evidence type="ECO:0000256" key="7">
    <source>
        <dbReference type="ARBA" id="ARBA00022490"/>
    </source>
</evidence>
<feature type="domain" description="Rab3GAP catalytic subunit conserved" evidence="11">
    <location>
        <begin position="649"/>
        <end position="802"/>
    </location>
</feature>
<evidence type="ECO:0000256" key="6">
    <source>
        <dbReference type="ARBA" id="ARBA00022468"/>
    </source>
</evidence>
<dbReference type="OMA" id="DEMIDAR"/>
<gene>
    <name evidence="14" type="primary">LOC106163005</name>
</gene>
<dbReference type="InParanoid" id="A0A1S3ICM8"/>
<dbReference type="InterPro" id="IPR045700">
    <property type="entry name" value="Rab3GAP1"/>
</dbReference>
<sequence length="1008" mass="113004">MADEEPEVFEITDFTTASEWERFIARIEELIHEWKLTSPVSLSPLKKGEYSSGTWEDTTDTLKFADFPFTIVRHCLKQAPNGPDTEEGATAMVEGDENAIPQPLQDILSMENDFPSRAHCLSRWYGIRDFVVISPGATSEAVTSETRINILMSSIAIAVNNTGCQVPVFIQGHQKWRRLYYGLCEFPGVRTSFDMVHLKRIPPQYNHLSGLLDVFKGKLASPISPPPPVTVSVRFTYVLQDWTQYAWPQAPPDIESVTEDEIGCTDFETLPFGACEDPVSELHLSTTWPNLSEEMIVDNDTYTDLDPLQAPQWSVRVQMSEDVLCLLGDYLDEFIAVCYRKESTDQLLGRHTFQEEEKDNADVSKALQRLTEPTVSYNLPSISNVMTSASSKMKMKAEDAPIPEPLLNKLLQFLFPDSVNEDKTEQTSTIGSSKSETSDVTKDLGRQLKSAPVDSLTHKLAICCCILNHSGGGLRALAHLWQEFVLEMRYRWENDYYIIGLEKGSPNLGTSLLHQKLQMLNCCIDRKKTRSALGLEVKHTSISDNIEELGKQVKSSVQDTKGKNLEKDTGKDAAKEKEGEDDDDDDDDEFYECQESMSQVSLAKKTSVADSSDSASLLGEDCDNEEAISLASDLSGSTDVRYEDSVTLQPEGRLRPCGELKLLRRDEILYIPVTQEPAPMTEDMLAEHAEVLANLGSSVEGTHLRARMQSACLLSDMEAFKAANPGCILEDFVRWYSPRDYIEEEDADQDSQGEKKGQLSQRMQIPGNMWVEVWHNAKPVPVRRQKRLFDDTKEAEKVLHFLASLKPGQLALHLMPMLIHGAIIKLQENNDSSIPSLNTLLQQIQTKSSKVTRAPDQDVKKYEDLLNQLRLAELVIARGRSLRNKFQWETEDKAHQGHIEEFASKLLEQPEVEVSGGARGPAGAIIHKLFAEAQKSANMMVNGMPVSPEDNIKNGSDFPKPAGREYILRTVVPRPAPYSRPSAQRMFCVLLRDEFRLAGAFSSDTTFT</sequence>
<protein>
    <recommendedName>
        <fullName evidence="5">Rab3 GTPase-activating protein catalytic subunit</fullName>
    </recommendedName>
</protein>
<dbReference type="PANTHER" id="PTHR21422:SF9">
    <property type="entry name" value="RAB3 GTPASE-ACTIVATING PROTEIN CATALYTIC SUBUNIT"/>
    <property type="match status" value="1"/>
</dbReference>
<evidence type="ECO:0000259" key="12">
    <source>
        <dbReference type="Pfam" id="PF19533"/>
    </source>
</evidence>
<evidence type="ECO:0000256" key="1">
    <source>
        <dbReference type="ARBA" id="ARBA00004222"/>
    </source>
</evidence>
<keyword evidence="7" id="KW-0963">Cytoplasm</keyword>
<dbReference type="Pfam" id="PF13890">
    <property type="entry name" value="Rab3-GTPase_cat"/>
    <property type="match status" value="1"/>
</dbReference>
<dbReference type="FunCoup" id="A0A1S3ICM8">
    <property type="interactions" value="1519"/>
</dbReference>
<feature type="compositionally biased region" description="Acidic residues" evidence="10">
    <location>
        <begin position="579"/>
        <end position="588"/>
    </location>
</feature>
<proteinExistence type="inferred from homology"/>
<evidence type="ECO:0000256" key="8">
    <source>
        <dbReference type="ARBA" id="ARBA00022824"/>
    </source>
</evidence>
<dbReference type="Proteomes" id="UP000085678">
    <property type="component" value="Unplaced"/>
</dbReference>
<dbReference type="GO" id="GO:0005096">
    <property type="term" value="F:GTPase activator activity"/>
    <property type="evidence" value="ECO:0007669"/>
    <property type="project" value="UniProtKB-KW"/>
</dbReference>
<name>A0A1S3ICM8_LINAN</name>
<dbReference type="KEGG" id="lak:106163005"/>
<dbReference type="GO" id="GO:0005794">
    <property type="term" value="C:Golgi apparatus"/>
    <property type="evidence" value="ECO:0007669"/>
    <property type="project" value="UniProtKB-SubCell"/>
</dbReference>
<dbReference type="RefSeq" id="XP_013395923.1">
    <property type="nucleotide sequence ID" value="XM_013540469.1"/>
</dbReference>
<evidence type="ECO:0000256" key="4">
    <source>
        <dbReference type="ARBA" id="ARBA00008856"/>
    </source>
</evidence>
<keyword evidence="13" id="KW-1185">Reference proteome</keyword>
<evidence type="ECO:0000259" key="11">
    <source>
        <dbReference type="Pfam" id="PF13890"/>
    </source>
</evidence>
<dbReference type="InterPro" id="IPR045698">
    <property type="entry name" value="Rab3GAP1_C"/>
</dbReference>
<evidence type="ECO:0000256" key="3">
    <source>
        <dbReference type="ARBA" id="ARBA00004496"/>
    </source>
</evidence>
<reference evidence="14" key="1">
    <citation type="submission" date="2025-08" db="UniProtKB">
        <authorList>
            <consortium name="RefSeq"/>
        </authorList>
    </citation>
    <scope>IDENTIFICATION</scope>
    <source>
        <tissue evidence="14">Gonads</tissue>
    </source>
</reference>
<accession>A0A1S3ICM8</accession>
<dbReference type="InterPro" id="IPR026147">
    <property type="entry name" value="Rab3GAP1_conserved"/>
</dbReference>
<keyword evidence="8" id="KW-0256">Endoplasmic reticulum</keyword>
<organism evidence="13 14">
    <name type="scientific">Lingula anatina</name>
    <name type="common">Brachiopod</name>
    <name type="synonym">Lingula unguis</name>
    <dbReference type="NCBI Taxonomy" id="7574"/>
    <lineage>
        <taxon>Eukaryota</taxon>
        <taxon>Metazoa</taxon>
        <taxon>Spiralia</taxon>
        <taxon>Lophotrochozoa</taxon>
        <taxon>Brachiopoda</taxon>
        <taxon>Linguliformea</taxon>
        <taxon>Lingulata</taxon>
        <taxon>Lingulida</taxon>
        <taxon>Linguloidea</taxon>
        <taxon>Lingulidae</taxon>
        <taxon>Lingula</taxon>
    </lineage>
</organism>
<feature type="compositionally biased region" description="Basic and acidic residues" evidence="10">
    <location>
        <begin position="560"/>
        <end position="578"/>
    </location>
</feature>
<evidence type="ECO:0000313" key="13">
    <source>
        <dbReference type="Proteomes" id="UP000085678"/>
    </source>
</evidence>
<evidence type="ECO:0000256" key="10">
    <source>
        <dbReference type="SAM" id="MobiDB-lite"/>
    </source>
</evidence>
<evidence type="ECO:0000256" key="9">
    <source>
        <dbReference type="ARBA" id="ARBA00023034"/>
    </source>
</evidence>
<dbReference type="Pfam" id="PF19533">
    <property type="entry name" value="Rab3-GAP_cat_C"/>
    <property type="match status" value="1"/>
</dbReference>
<evidence type="ECO:0000313" key="14">
    <source>
        <dbReference type="RefSeq" id="XP_013395923.1"/>
    </source>
</evidence>
<comment type="similarity">
    <text evidence="4">Belongs to the Rab3-GAP catalytic subunit family.</text>
</comment>
<dbReference type="OrthoDB" id="17346at2759"/>
<dbReference type="STRING" id="7574.A0A1S3ICM8"/>
<keyword evidence="6" id="KW-0343">GTPase activation</keyword>
<feature type="region of interest" description="Disordered" evidence="10">
    <location>
        <begin position="553"/>
        <end position="588"/>
    </location>
</feature>
<feature type="domain" description="Rab3GAP catalytic subunit C-terminal" evidence="12">
    <location>
        <begin position="814"/>
        <end position="1007"/>
    </location>
</feature>
<comment type="subcellular location">
    <subcellularLocation>
        <location evidence="3">Cytoplasm</location>
    </subcellularLocation>
    <subcellularLocation>
        <location evidence="2">Endoplasmic reticulum</location>
    </subcellularLocation>
    <subcellularLocation>
        <location evidence="1">Golgi apparatus</location>
        <location evidence="1">cis-Golgi network</location>
    </subcellularLocation>
</comment>
<keyword evidence="9" id="KW-0333">Golgi apparatus</keyword>
<dbReference type="PANTHER" id="PTHR21422">
    <property type="entry name" value="RAB3 GTPASE-ACTIVATING PROTEIN CATALYTIC SUBUNIT"/>
    <property type="match status" value="1"/>
</dbReference>
<dbReference type="GeneID" id="106163005"/>